<dbReference type="EMBL" id="KN832875">
    <property type="protein sequence ID" value="KIN01588.1"/>
    <property type="molecule type" value="Genomic_DNA"/>
</dbReference>
<accession>A0A0C3DHZ3</accession>
<evidence type="ECO:0000313" key="1">
    <source>
        <dbReference type="EMBL" id="KIN01588.1"/>
    </source>
</evidence>
<organism evidence="1 2">
    <name type="scientific">Oidiodendron maius (strain Zn)</name>
    <dbReference type="NCBI Taxonomy" id="913774"/>
    <lineage>
        <taxon>Eukaryota</taxon>
        <taxon>Fungi</taxon>
        <taxon>Dikarya</taxon>
        <taxon>Ascomycota</taxon>
        <taxon>Pezizomycotina</taxon>
        <taxon>Leotiomycetes</taxon>
        <taxon>Leotiomycetes incertae sedis</taxon>
        <taxon>Myxotrichaceae</taxon>
        <taxon>Oidiodendron</taxon>
    </lineage>
</organism>
<reference evidence="2" key="2">
    <citation type="submission" date="2015-01" db="EMBL/GenBank/DDBJ databases">
        <title>Evolutionary Origins and Diversification of the Mycorrhizal Mutualists.</title>
        <authorList>
            <consortium name="DOE Joint Genome Institute"/>
            <consortium name="Mycorrhizal Genomics Consortium"/>
            <person name="Kohler A."/>
            <person name="Kuo A."/>
            <person name="Nagy L.G."/>
            <person name="Floudas D."/>
            <person name="Copeland A."/>
            <person name="Barry K.W."/>
            <person name="Cichocki N."/>
            <person name="Veneault-Fourrey C."/>
            <person name="LaButti K."/>
            <person name="Lindquist E.A."/>
            <person name="Lipzen A."/>
            <person name="Lundell T."/>
            <person name="Morin E."/>
            <person name="Murat C."/>
            <person name="Riley R."/>
            <person name="Ohm R."/>
            <person name="Sun H."/>
            <person name="Tunlid A."/>
            <person name="Henrissat B."/>
            <person name="Grigoriev I.V."/>
            <person name="Hibbett D.S."/>
            <person name="Martin F."/>
        </authorList>
    </citation>
    <scope>NUCLEOTIDE SEQUENCE [LARGE SCALE GENOMIC DNA]</scope>
    <source>
        <strain evidence="2">Zn</strain>
    </source>
</reference>
<name>A0A0C3DHZ3_OIDMZ</name>
<dbReference type="AlphaFoldDB" id="A0A0C3DHZ3"/>
<reference evidence="1 2" key="1">
    <citation type="submission" date="2014-04" db="EMBL/GenBank/DDBJ databases">
        <authorList>
            <consortium name="DOE Joint Genome Institute"/>
            <person name="Kuo A."/>
            <person name="Martino E."/>
            <person name="Perotto S."/>
            <person name="Kohler A."/>
            <person name="Nagy L.G."/>
            <person name="Floudas D."/>
            <person name="Copeland A."/>
            <person name="Barry K.W."/>
            <person name="Cichocki N."/>
            <person name="Veneault-Fourrey C."/>
            <person name="LaButti K."/>
            <person name="Lindquist E.A."/>
            <person name="Lipzen A."/>
            <person name="Lundell T."/>
            <person name="Morin E."/>
            <person name="Murat C."/>
            <person name="Sun H."/>
            <person name="Tunlid A."/>
            <person name="Henrissat B."/>
            <person name="Grigoriev I.V."/>
            <person name="Hibbett D.S."/>
            <person name="Martin F."/>
            <person name="Nordberg H.P."/>
            <person name="Cantor M.N."/>
            <person name="Hua S.X."/>
        </authorList>
    </citation>
    <scope>NUCLEOTIDE SEQUENCE [LARGE SCALE GENOMIC DNA]</scope>
    <source>
        <strain evidence="1 2">Zn</strain>
    </source>
</reference>
<sequence>MKDKSAMPICQSLGPTLPLREKSANTTLTAEQVSTPKKTADRLRAFCYWPDASIGESRVMPGDKTCTKRLRMGGVYFLVWEVIIKFQG</sequence>
<proteinExistence type="predicted"/>
<protein>
    <submittedName>
        <fullName evidence="1">Uncharacterized protein</fullName>
    </submittedName>
</protein>
<keyword evidence="2" id="KW-1185">Reference proteome</keyword>
<dbReference type="Proteomes" id="UP000054321">
    <property type="component" value="Unassembled WGS sequence"/>
</dbReference>
<evidence type="ECO:0000313" key="2">
    <source>
        <dbReference type="Proteomes" id="UP000054321"/>
    </source>
</evidence>
<gene>
    <name evidence="1" type="ORF">OIDMADRAFT_18568</name>
</gene>
<dbReference type="HOGENOM" id="CLU_2469674_0_0_1"/>
<dbReference type="InParanoid" id="A0A0C3DHZ3"/>